<dbReference type="PANTHER" id="PTHR19297:SF191">
    <property type="entry name" value="PROTEIN XYLOSYLTRANSFERASE"/>
    <property type="match status" value="1"/>
</dbReference>
<dbReference type="Proteomes" id="UP000009022">
    <property type="component" value="Unassembled WGS sequence"/>
</dbReference>
<dbReference type="KEGG" id="tad:TRIADDRAFT_51949"/>
<keyword evidence="9" id="KW-0325">Glycoprotein</keyword>
<dbReference type="PANTHER" id="PTHR19297">
    <property type="entry name" value="GLYCOSYLTRANSFERASE 14 FAMILY MEMBER"/>
    <property type="match status" value="1"/>
</dbReference>
<accession>B3RLB6</accession>
<evidence type="ECO:0000256" key="5">
    <source>
        <dbReference type="ARBA" id="ARBA00022692"/>
    </source>
</evidence>
<keyword evidence="13" id="KW-1185">Reference proteome</keyword>
<dbReference type="EMBL" id="DS985241">
    <property type="protein sequence ID" value="EDV29516.1"/>
    <property type="molecule type" value="Genomic_DNA"/>
</dbReference>
<proteinExistence type="inferred from homology"/>
<name>B3RLB6_TRIAD</name>
<comment type="similarity">
    <text evidence="10">Belongs to the glycosyltransferase 14 family.</text>
</comment>
<dbReference type="PhylomeDB" id="B3RLB6"/>
<keyword evidence="6" id="KW-0735">Signal-anchor</keyword>
<gene>
    <name evidence="12" type="ORF">TRIADDRAFT_51949</name>
</gene>
<dbReference type="eggNOG" id="KOG0799">
    <property type="taxonomic scope" value="Eukaryota"/>
</dbReference>
<keyword evidence="8" id="KW-0472">Membrane</keyword>
<comment type="pathway">
    <text evidence="2">Protein modification; protein glycosylation.</text>
</comment>
<evidence type="ECO:0000256" key="3">
    <source>
        <dbReference type="ARBA" id="ARBA00022676"/>
    </source>
</evidence>
<dbReference type="GO" id="GO:0008375">
    <property type="term" value="F:acetylglucosaminyltransferase activity"/>
    <property type="evidence" value="ECO:0000318"/>
    <property type="project" value="GO_Central"/>
</dbReference>
<dbReference type="GO" id="GO:0016020">
    <property type="term" value="C:membrane"/>
    <property type="evidence" value="ECO:0007669"/>
    <property type="project" value="UniProtKB-SubCell"/>
</dbReference>
<evidence type="ECO:0000313" key="13">
    <source>
        <dbReference type="Proteomes" id="UP000009022"/>
    </source>
</evidence>
<evidence type="ECO:0000256" key="4">
    <source>
        <dbReference type="ARBA" id="ARBA00022679"/>
    </source>
</evidence>
<evidence type="ECO:0000256" key="10">
    <source>
        <dbReference type="ARBA" id="ARBA00038150"/>
    </source>
</evidence>
<evidence type="ECO:0000256" key="9">
    <source>
        <dbReference type="ARBA" id="ARBA00023180"/>
    </source>
</evidence>
<evidence type="ECO:0000313" key="12">
    <source>
        <dbReference type="EMBL" id="EDV29516.1"/>
    </source>
</evidence>
<evidence type="ECO:0000256" key="1">
    <source>
        <dbReference type="ARBA" id="ARBA00004606"/>
    </source>
</evidence>
<dbReference type="AlphaFoldDB" id="B3RLB6"/>
<evidence type="ECO:0000256" key="8">
    <source>
        <dbReference type="ARBA" id="ARBA00023136"/>
    </source>
</evidence>
<dbReference type="RefSeq" id="XP_002108718.1">
    <property type="nucleotide sequence ID" value="XM_002108682.1"/>
</dbReference>
<keyword evidence="5" id="KW-0812">Transmembrane</keyword>
<keyword evidence="7" id="KW-1133">Transmembrane helix</keyword>
<dbReference type="OrthoDB" id="2019572at2759"/>
<evidence type="ECO:0000256" key="11">
    <source>
        <dbReference type="SAM" id="MobiDB-lite"/>
    </source>
</evidence>
<keyword evidence="3" id="KW-0328">Glycosyltransferase</keyword>
<dbReference type="STRING" id="10228.B3RLB6"/>
<comment type="subcellular location">
    <subcellularLocation>
        <location evidence="1">Membrane</location>
        <topology evidence="1">Single-pass type II membrane protein</topology>
    </subcellularLocation>
</comment>
<keyword evidence="4" id="KW-0808">Transferase</keyword>
<dbReference type="CTD" id="6749155"/>
<evidence type="ECO:0000256" key="2">
    <source>
        <dbReference type="ARBA" id="ARBA00004922"/>
    </source>
</evidence>
<organism evidence="12 13">
    <name type="scientific">Trichoplax adhaerens</name>
    <name type="common">Trichoplax reptans</name>
    <dbReference type="NCBI Taxonomy" id="10228"/>
    <lineage>
        <taxon>Eukaryota</taxon>
        <taxon>Metazoa</taxon>
        <taxon>Placozoa</taxon>
        <taxon>Uniplacotomia</taxon>
        <taxon>Trichoplacea</taxon>
        <taxon>Trichoplacidae</taxon>
        <taxon>Trichoplax</taxon>
    </lineage>
</organism>
<dbReference type="GeneID" id="6749155"/>
<reference evidence="12 13" key="1">
    <citation type="journal article" date="2008" name="Nature">
        <title>The Trichoplax genome and the nature of placozoans.</title>
        <authorList>
            <person name="Srivastava M."/>
            <person name="Begovic E."/>
            <person name="Chapman J."/>
            <person name="Putnam N.H."/>
            <person name="Hellsten U."/>
            <person name="Kawashima T."/>
            <person name="Kuo A."/>
            <person name="Mitros T."/>
            <person name="Salamov A."/>
            <person name="Carpenter M.L."/>
            <person name="Signorovitch A.Y."/>
            <person name="Moreno M.A."/>
            <person name="Kamm K."/>
            <person name="Grimwood J."/>
            <person name="Schmutz J."/>
            <person name="Shapiro H."/>
            <person name="Grigoriev I.V."/>
            <person name="Buss L.W."/>
            <person name="Schierwater B."/>
            <person name="Dellaporta S.L."/>
            <person name="Rokhsar D.S."/>
        </authorList>
    </citation>
    <scope>NUCLEOTIDE SEQUENCE [LARGE SCALE GENOMIC DNA]</scope>
    <source>
        <strain evidence="12 13">Grell-BS-1999</strain>
    </source>
</reference>
<protein>
    <submittedName>
        <fullName evidence="12">Uncharacterized protein</fullName>
    </submittedName>
</protein>
<dbReference type="HOGENOM" id="CLU_588412_0_0_1"/>
<dbReference type="InParanoid" id="B3RLB6"/>
<feature type="region of interest" description="Disordered" evidence="11">
    <location>
        <begin position="59"/>
        <end position="81"/>
    </location>
</feature>
<sequence>MKTRNFFILIIIGTIALVIFSWLTHPKQTPWTINNFINSMTTEKKKPSLNDTLSISSTKKLKRDDRATKTQPKPTKKKKTFSFPPPLYSVVPNKWYYSKTFDRFGQRKPKCQAIRHGIPEEVQFIKKTLSLASNRTYLNDLVLRELTEVCDNKLYDSYAHEATKNQREEEEYPISFGVYINEGGEQTEQFLHRIYRPYNYYCLKLSSQLSKPFHQAMVNIANCLKNVHVVKLPDVVHDEHKKIDSDLQCIKKLRNYKWKYYINIQDNDYPLVTNLKLVQYLKSLNGYNAINSRASKEIISKKTPATESNSKTPSNVPAVNVEKLKQATGGKLYVGDDIFIATSSFCNFVIQNSIASELQNYLKNVRKPEIYYWATLQRISDIPGGYGHKESSKTYDYNIRLVKKRSDNIACHGSWNINNICTYGSGDLKWIYDEKHAGFLFADGKFAIMNFGASVYIFPFGCFIV</sequence>
<evidence type="ECO:0000256" key="6">
    <source>
        <dbReference type="ARBA" id="ARBA00022968"/>
    </source>
</evidence>
<evidence type="ECO:0000256" key="7">
    <source>
        <dbReference type="ARBA" id="ARBA00022989"/>
    </source>
</evidence>
<dbReference type="Pfam" id="PF02485">
    <property type="entry name" value="Branch"/>
    <property type="match status" value="1"/>
</dbReference>
<dbReference type="InterPro" id="IPR003406">
    <property type="entry name" value="Glyco_trans_14"/>
</dbReference>